<reference evidence="1 2" key="1">
    <citation type="submission" date="2019-03" db="EMBL/GenBank/DDBJ databases">
        <title>Genomic Encyclopedia of Type Strains, Phase III (KMG-III): the genomes of soil and plant-associated and newly described type strains.</title>
        <authorList>
            <person name="Whitman W."/>
        </authorList>
    </citation>
    <scope>NUCLEOTIDE SEQUENCE [LARGE SCALE GENOMIC DNA]</scope>
    <source>
        <strain evidence="1 2">CECT 7972</strain>
    </source>
</reference>
<gene>
    <name evidence="1" type="ORF">DFP96_104297</name>
</gene>
<dbReference type="EMBL" id="SNZK01000004">
    <property type="protein sequence ID" value="TDR53703.1"/>
    <property type="molecule type" value="Genomic_DNA"/>
</dbReference>
<protein>
    <submittedName>
        <fullName evidence="1">Uncharacterized protein</fullName>
    </submittedName>
</protein>
<dbReference type="OrthoDB" id="2299565at2"/>
<proteinExistence type="predicted"/>
<dbReference type="RefSeq" id="WP_036069213.1">
    <property type="nucleotide sequence ID" value="NZ_SNZK01000004.1"/>
</dbReference>
<dbReference type="AlphaFoldDB" id="A0A4R6ZMM3"/>
<comment type="caution">
    <text evidence="1">The sequence shown here is derived from an EMBL/GenBank/DDBJ whole genome shotgun (WGS) entry which is preliminary data.</text>
</comment>
<organism evidence="1 2">
    <name type="scientific">Listeria rocourtiae</name>
    <dbReference type="NCBI Taxonomy" id="647910"/>
    <lineage>
        <taxon>Bacteria</taxon>
        <taxon>Bacillati</taxon>
        <taxon>Bacillota</taxon>
        <taxon>Bacilli</taxon>
        <taxon>Bacillales</taxon>
        <taxon>Listeriaceae</taxon>
        <taxon>Listeria</taxon>
    </lineage>
</organism>
<dbReference type="Proteomes" id="UP000295558">
    <property type="component" value="Unassembled WGS sequence"/>
</dbReference>
<accession>A0A4R6ZMM3</accession>
<evidence type="ECO:0000313" key="2">
    <source>
        <dbReference type="Proteomes" id="UP000295558"/>
    </source>
</evidence>
<name>A0A4R6ZMM3_9LIST</name>
<keyword evidence="2" id="KW-1185">Reference proteome</keyword>
<dbReference type="STRING" id="1265846.PROCOU_01614"/>
<evidence type="ECO:0000313" key="1">
    <source>
        <dbReference type="EMBL" id="TDR53703.1"/>
    </source>
</evidence>
<sequence>MKTNEFKKAVEALGFDLGHSFDGTTIDMFMVYDEDSNHVGSVYTKQKISESVAECRNGGHNA</sequence>